<dbReference type="OrthoDB" id="10025998at2759"/>
<evidence type="ECO:0000313" key="3">
    <source>
        <dbReference type="Proteomes" id="UP000785200"/>
    </source>
</evidence>
<dbReference type="InterPro" id="IPR043729">
    <property type="entry name" value="DUF5672"/>
</dbReference>
<name>A0A9P6VQ19_9HELO</name>
<proteinExistence type="predicted"/>
<organism evidence="2 3">
    <name type="scientific">Hyphodiscus hymeniophilus</name>
    <dbReference type="NCBI Taxonomy" id="353542"/>
    <lineage>
        <taxon>Eukaryota</taxon>
        <taxon>Fungi</taxon>
        <taxon>Dikarya</taxon>
        <taxon>Ascomycota</taxon>
        <taxon>Pezizomycotina</taxon>
        <taxon>Leotiomycetes</taxon>
        <taxon>Helotiales</taxon>
        <taxon>Hyphodiscaceae</taxon>
        <taxon>Hyphodiscus</taxon>
    </lineage>
</organism>
<protein>
    <recommendedName>
        <fullName evidence="1">DUF5672 domain-containing protein</fullName>
    </recommendedName>
</protein>
<dbReference type="EMBL" id="VNKQ01000004">
    <property type="protein sequence ID" value="KAG0651558.1"/>
    <property type="molecule type" value="Genomic_DNA"/>
</dbReference>
<evidence type="ECO:0000259" key="1">
    <source>
        <dbReference type="Pfam" id="PF18922"/>
    </source>
</evidence>
<feature type="domain" description="DUF5672" evidence="1">
    <location>
        <begin position="152"/>
        <end position="258"/>
    </location>
</feature>
<comment type="caution">
    <text evidence="2">The sequence shown here is derived from an EMBL/GenBank/DDBJ whole genome shotgun (WGS) entry which is preliminary data.</text>
</comment>
<dbReference type="Proteomes" id="UP000785200">
    <property type="component" value="Unassembled WGS sequence"/>
</dbReference>
<keyword evidence="3" id="KW-1185">Reference proteome</keyword>
<evidence type="ECO:0000313" key="2">
    <source>
        <dbReference type="EMBL" id="KAG0651558.1"/>
    </source>
</evidence>
<dbReference type="Pfam" id="PF18922">
    <property type="entry name" value="DUF5672"/>
    <property type="match status" value="1"/>
</dbReference>
<accession>A0A9P6VQ19</accession>
<gene>
    <name evidence="2" type="ORF">D0Z07_1856</name>
</gene>
<sequence length="259" mass="29079">MDGIPDRRPELSNRTAKKLLLPILWLCLVAWFFRSTFSRPNVPIDSTPPTLEEEDEEQNATTIAYSEATRINQPYGTLPNITYPHANITTSSKVAVIVETRGSGNIVPLVLHFSSVLGPSWPIVIYTSSENFGSFSTSAALHRYQIIGRVVVRSLAEGVWFPNWDSVSGFLTTSWLWEDLAPAEHVLLFQSDSVLCSAAVRSVEDFFEYDYIGAPIHPTWGAGFNGGLSLRRRSTILKVLTDWTYMPGQGPEDQWYYSR</sequence>
<dbReference type="AlphaFoldDB" id="A0A9P6VQ19"/>
<reference evidence="2" key="1">
    <citation type="submission" date="2019-07" db="EMBL/GenBank/DDBJ databases">
        <title>Hyphodiscus hymeniophilus genome sequencing and assembly.</title>
        <authorList>
            <person name="Kramer G."/>
            <person name="Nodwell J."/>
        </authorList>
    </citation>
    <scope>NUCLEOTIDE SEQUENCE</scope>
    <source>
        <strain evidence="2">ATCC 34498</strain>
    </source>
</reference>